<reference evidence="2" key="1">
    <citation type="journal article" date="2019" name="Int. J. Syst. Evol. Microbiol.">
        <title>The Global Catalogue of Microorganisms (GCM) 10K type strain sequencing project: providing services to taxonomists for standard genome sequencing and annotation.</title>
        <authorList>
            <consortium name="The Broad Institute Genomics Platform"/>
            <consortium name="The Broad Institute Genome Sequencing Center for Infectious Disease"/>
            <person name="Wu L."/>
            <person name="Ma J."/>
        </authorList>
    </citation>
    <scope>NUCLEOTIDE SEQUENCE [LARGE SCALE GENOMIC DNA]</scope>
    <source>
        <strain evidence="2">NBRC 108565</strain>
    </source>
</reference>
<protein>
    <recommendedName>
        <fullName evidence="3">UDP-glucose 4-epimerase</fullName>
    </recommendedName>
</protein>
<name>A0ABN6XAB1_9CELL</name>
<dbReference type="RefSeq" id="WP_286218740.1">
    <property type="nucleotide sequence ID" value="NZ_AP027729.1"/>
</dbReference>
<dbReference type="Pfam" id="PF05610">
    <property type="entry name" value="DUF779"/>
    <property type="match status" value="1"/>
</dbReference>
<organism evidence="1 2">
    <name type="scientific">Paraoerskovia sediminicola</name>
    <dbReference type="NCBI Taxonomy" id="1138587"/>
    <lineage>
        <taxon>Bacteria</taxon>
        <taxon>Bacillati</taxon>
        <taxon>Actinomycetota</taxon>
        <taxon>Actinomycetes</taxon>
        <taxon>Micrococcales</taxon>
        <taxon>Cellulomonadaceae</taxon>
        <taxon>Paraoerskovia</taxon>
    </lineage>
</organism>
<gene>
    <name evidence="1" type="ORF">GCM10025865_09290</name>
</gene>
<dbReference type="Proteomes" id="UP001321475">
    <property type="component" value="Chromosome"/>
</dbReference>
<evidence type="ECO:0000313" key="1">
    <source>
        <dbReference type="EMBL" id="BDZ41630.1"/>
    </source>
</evidence>
<keyword evidence="2" id="KW-1185">Reference proteome</keyword>
<evidence type="ECO:0000313" key="2">
    <source>
        <dbReference type="Proteomes" id="UP001321475"/>
    </source>
</evidence>
<dbReference type="EMBL" id="AP027729">
    <property type="protein sequence ID" value="BDZ41630.1"/>
    <property type="molecule type" value="Genomic_DNA"/>
</dbReference>
<dbReference type="InterPro" id="IPR008497">
    <property type="entry name" value="DUF779"/>
</dbReference>
<evidence type="ECO:0008006" key="3">
    <source>
        <dbReference type="Google" id="ProtNLM"/>
    </source>
</evidence>
<dbReference type="PIRSF" id="PIRSF009151">
    <property type="entry name" value="DUF779"/>
    <property type="match status" value="1"/>
</dbReference>
<accession>A0ABN6XAB1</accession>
<proteinExistence type="predicted"/>
<sequence length="147" mass="16037">MVDEIKDEARPVPERVAVTAAATEMLLSLREQHGELMFHQSGGCCDGSSPMCYPLGDFLTGDADVHLGDLSLVGSDDGPHPGEQATVPVWMSRNQYEYWKHTHLTIDVVPGRGAGFSLEAPEGVRFLIRSRIFSDAELDRLLAADAL</sequence>